<name>A0ABN9RHI9_9DINO</name>
<feature type="non-terminal residue" evidence="2">
    <location>
        <position position="1"/>
    </location>
</feature>
<accession>A0ABN9RHI9</accession>
<evidence type="ECO:0000256" key="1">
    <source>
        <dbReference type="SAM" id="Coils"/>
    </source>
</evidence>
<dbReference type="Proteomes" id="UP001189429">
    <property type="component" value="Unassembled WGS sequence"/>
</dbReference>
<feature type="coiled-coil region" evidence="1">
    <location>
        <begin position="83"/>
        <end position="124"/>
    </location>
</feature>
<evidence type="ECO:0000313" key="3">
    <source>
        <dbReference type="Proteomes" id="UP001189429"/>
    </source>
</evidence>
<organism evidence="2 3">
    <name type="scientific">Prorocentrum cordatum</name>
    <dbReference type="NCBI Taxonomy" id="2364126"/>
    <lineage>
        <taxon>Eukaryota</taxon>
        <taxon>Sar</taxon>
        <taxon>Alveolata</taxon>
        <taxon>Dinophyceae</taxon>
        <taxon>Prorocentrales</taxon>
        <taxon>Prorocentraceae</taxon>
        <taxon>Prorocentrum</taxon>
    </lineage>
</organism>
<reference evidence="2" key="1">
    <citation type="submission" date="2023-10" db="EMBL/GenBank/DDBJ databases">
        <authorList>
            <person name="Chen Y."/>
            <person name="Shah S."/>
            <person name="Dougan E. K."/>
            <person name="Thang M."/>
            <person name="Chan C."/>
        </authorList>
    </citation>
    <scope>NUCLEOTIDE SEQUENCE [LARGE SCALE GENOMIC DNA]</scope>
</reference>
<gene>
    <name evidence="2" type="ORF">PCOR1329_LOCUS20111</name>
</gene>
<comment type="caution">
    <text evidence="2">The sequence shown here is derived from an EMBL/GenBank/DDBJ whole genome shotgun (WGS) entry which is preliminary data.</text>
</comment>
<protein>
    <submittedName>
        <fullName evidence="2">Uncharacterized protein</fullName>
    </submittedName>
</protein>
<keyword evidence="3" id="KW-1185">Reference proteome</keyword>
<sequence length="338" mass="37188">EKGGGVADAKHSAECGTQVEYIELEPSVADGKLEHKSFWQEVLGEKMLEMEAAEVEYTQSVEANSVEFWMPRGLKDEELQAVAEELKLAHNDSKNRVEEVETETRDLANRIDEQRRQIAELEMALNKQYGIASLAGVPAFLVLAFGLGVSLQDHEIVDGGCRPCNVKQQQRYESQGRKLIAADAEVGNRGSQRSSADLDTLGGLGNHHRIAENQRSSQHAYATGESNGDVLTDVQDQGTRVVPDAYYHDGFVCFVCLSELICGDSDSVLGQSAQDEGYPFDDCQVGADAVRLLQCAEEGAQRWSVDVDMCLGTTTQFPCYREPWPSNSKPWQGEPLAL</sequence>
<evidence type="ECO:0000313" key="2">
    <source>
        <dbReference type="EMBL" id="CAK0817511.1"/>
    </source>
</evidence>
<feature type="non-terminal residue" evidence="2">
    <location>
        <position position="338"/>
    </location>
</feature>
<keyword evidence="1" id="KW-0175">Coiled coil</keyword>
<dbReference type="EMBL" id="CAUYUJ010006485">
    <property type="protein sequence ID" value="CAK0817511.1"/>
    <property type="molecule type" value="Genomic_DNA"/>
</dbReference>
<proteinExistence type="predicted"/>